<gene>
    <name evidence="3" type="primary">rdlB_2</name>
    <name evidence="3" type="ORF">GCM10020367_28180</name>
</gene>
<accession>A0ABP6SB45</accession>
<protein>
    <submittedName>
        <fullName evidence="3">Rodlin RdlB</fullName>
    </submittedName>
</protein>
<keyword evidence="2" id="KW-0732">Signal</keyword>
<evidence type="ECO:0000256" key="2">
    <source>
        <dbReference type="SAM" id="SignalP"/>
    </source>
</evidence>
<organism evidence="3 4">
    <name type="scientific">Streptomyces sannanensis</name>
    <dbReference type="NCBI Taxonomy" id="285536"/>
    <lineage>
        <taxon>Bacteria</taxon>
        <taxon>Bacillati</taxon>
        <taxon>Actinomycetota</taxon>
        <taxon>Actinomycetes</taxon>
        <taxon>Kitasatosporales</taxon>
        <taxon>Streptomycetaceae</taxon>
        <taxon>Streptomyces</taxon>
    </lineage>
</organism>
<reference evidence="4" key="1">
    <citation type="journal article" date="2019" name="Int. J. Syst. Evol. Microbiol.">
        <title>The Global Catalogue of Microorganisms (GCM) 10K type strain sequencing project: providing services to taxonomists for standard genome sequencing and annotation.</title>
        <authorList>
            <consortium name="The Broad Institute Genomics Platform"/>
            <consortium name="The Broad Institute Genome Sequencing Center for Infectious Disease"/>
            <person name="Wu L."/>
            <person name="Ma J."/>
        </authorList>
    </citation>
    <scope>NUCLEOTIDE SEQUENCE [LARGE SCALE GENOMIC DNA]</scope>
    <source>
        <strain evidence="4">JCM 9651</strain>
    </source>
</reference>
<feature type="signal peptide" evidence="2">
    <location>
        <begin position="1"/>
        <end position="28"/>
    </location>
</feature>
<feature type="chain" id="PRO_5046381600" evidence="2">
    <location>
        <begin position="29"/>
        <end position="136"/>
    </location>
</feature>
<dbReference type="Pfam" id="PF25848">
    <property type="entry name" value="Rodlin"/>
    <property type="match status" value="1"/>
</dbReference>
<proteinExistence type="predicted"/>
<evidence type="ECO:0000313" key="4">
    <source>
        <dbReference type="Proteomes" id="UP001499990"/>
    </source>
</evidence>
<dbReference type="EMBL" id="BAAAYL010000001">
    <property type="protein sequence ID" value="GAA3372605.1"/>
    <property type="molecule type" value="Genomic_DNA"/>
</dbReference>
<dbReference type="Proteomes" id="UP001499990">
    <property type="component" value="Unassembled WGS sequence"/>
</dbReference>
<name>A0ABP6SB45_9ACTN</name>
<dbReference type="RefSeq" id="WP_345037238.1">
    <property type="nucleotide sequence ID" value="NZ_BAAAYL010000001.1"/>
</dbReference>
<keyword evidence="4" id="KW-1185">Reference proteome</keyword>
<dbReference type="PROSITE" id="PS51257">
    <property type="entry name" value="PROKAR_LIPOPROTEIN"/>
    <property type="match status" value="1"/>
</dbReference>
<evidence type="ECO:0000256" key="1">
    <source>
        <dbReference type="SAM" id="MobiDB-lite"/>
    </source>
</evidence>
<evidence type="ECO:0000313" key="3">
    <source>
        <dbReference type="EMBL" id="GAA3372605.1"/>
    </source>
</evidence>
<comment type="caution">
    <text evidence="3">The sequence shown here is derived from an EMBL/GenBank/DDBJ whole genome shotgun (WGS) entry which is preliminary data.</text>
</comment>
<feature type="compositionally biased region" description="Polar residues" evidence="1">
    <location>
        <begin position="33"/>
        <end position="53"/>
    </location>
</feature>
<dbReference type="NCBIfam" id="NF041022">
    <property type="entry name" value="rodlin_AB"/>
    <property type="match status" value="1"/>
</dbReference>
<feature type="region of interest" description="Disordered" evidence="1">
    <location>
        <begin position="32"/>
        <end position="53"/>
    </location>
</feature>
<dbReference type="InterPro" id="IPR047736">
    <property type="entry name" value="RdlA/B-like"/>
</dbReference>
<sequence length="136" mass="13696">MIKKVLATAAVTASIIGASACMAPQALAIADDGNTTTESGNNSVQSYGNSSTQGAYSPQFGLVQGSLNKPCVALPAKVNAGSLVGLVPVAVQDVPVLSNPQNQQCTENSTQQKGDEPLSHLLDNVAALSGNGTQNS</sequence>